<name>A0A8H4BF20_MUCCL</name>
<accession>A0A8H4BF20</accession>
<protein>
    <submittedName>
        <fullName evidence="1">Uncharacterized protein</fullName>
    </submittedName>
</protein>
<reference evidence="1 2" key="1">
    <citation type="submission" date="2019-09" db="EMBL/GenBank/DDBJ databases">
        <authorList>
            <consortium name="DOE Joint Genome Institute"/>
            <person name="Mondo S.J."/>
            <person name="Navarro-Mendoza M.I."/>
            <person name="Perez-Arques C."/>
            <person name="Panchal S."/>
            <person name="Nicolas F.E."/>
            <person name="Ganguly P."/>
            <person name="Pangilinan J."/>
            <person name="Grigoriev I."/>
            <person name="Heitman J."/>
            <person name="Sanya K."/>
            <person name="Garre V."/>
        </authorList>
    </citation>
    <scope>NUCLEOTIDE SEQUENCE [LARGE SCALE GENOMIC DNA]</scope>
    <source>
        <strain evidence="1 2">MU402</strain>
    </source>
</reference>
<comment type="caution">
    <text evidence="1">The sequence shown here is derived from an EMBL/GenBank/DDBJ whole genome shotgun (WGS) entry which is preliminary data.</text>
</comment>
<gene>
    <name evidence="1" type="ORF">FB192DRAFT_1473352</name>
</gene>
<dbReference type="Proteomes" id="UP000469890">
    <property type="component" value="Unassembled WGS sequence"/>
</dbReference>
<dbReference type="AlphaFoldDB" id="A0A8H4BF20"/>
<organism evidence="1 2">
    <name type="scientific">Mucor circinelloides f. lusitanicus</name>
    <name type="common">Mucor racemosus var. lusitanicus</name>
    <dbReference type="NCBI Taxonomy" id="29924"/>
    <lineage>
        <taxon>Eukaryota</taxon>
        <taxon>Fungi</taxon>
        <taxon>Fungi incertae sedis</taxon>
        <taxon>Mucoromycota</taxon>
        <taxon>Mucoromycotina</taxon>
        <taxon>Mucoromycetes</taxon>
        <taxon>Mucorales</taxon>
        <taxon>Mucorineae</taxon>
        <taxon>Mucoraceae</taxon>
        <taxon>Mucor</taxon>
    </lineage>
</organism>
<dbReference type="EMBL" id="JAAECE010000005">
    <property type="protein sequence ID" value="KAF1800940.1"/>
    <property type="molecule type" value="Genomic_DNA"/>
</dbReference>
<feature type="non-terminal residue" evidence="1">
    <location>
        <position position="1"/>
    </location>
</feature>
<evidence type="ECO:0000313" key="1">
    <source>
        <dbReference type="EMBL" id="KAF1800940.1"/>
    </source>
</evidence>
<sequence>GSKIDLIISHKIFGVEIGVVEVSGPSHKVDKTHFLGDRVKIARNLKSIHKQIERLATNPNLASLKRLKLYGIQVYLDEIIIYSMTRISASYWVFLREQSLSIPSTSALFRNQLPAFFDHLWSLNEMFKEVDCNFKTKQ</sequence>
<proteinExistence type="predicted"/>
<evidence type="ECO:0000313" key="2">
    <source>
        <dbReference type="Proteomes" id="UP000469890"/>
    </source>
</evidence>